<dbReference type="EMBL" id="KM198929">
    <property type="protein sequence ID" value="AIU44604.1"/>
    <property type="molecule type" value="Genomic_DNA"/>
</dbReference>
<dbReference type="PRINTS" id="PR00974">
    <property type="entry name" value="RIBOSOMALS18"/>
</dbReference>
<evidence type="ECO:0000256" key="3">
    <source>
        <dbReference type="ARBA" id="ARBA00022884"/>
    </source>
</evidence>
<keyword evidence="2" id="KW-0699">rRNA-binding</keyword>
<dbReference type="PANTHER" id="PTHR13479:SF40">
    <property type="entry name" value="SMALL RIBOSOMAL SUBUNIT PROTEIN BS18M"/>
    <property type="match status" value="1"/>
</dbReference>
<evidence type="ECO:0000313" key="8">
    <source>
        <dbReference type="EMBL" id="AIU44604.1"/>
    </source>
</evidence>
<organism evidence="8">
    <name type="scientific">Cyanophora paradoxa</name>
    <dbReference type="NCBI Taxonomy" id="2762"/>
    <lineage>
        <taxon>Eukaryota</taxon>
        <taxon>Glaucocystophyceae</taxon>
        <taxon>Cyanophorales</taxon>
        <taxon>Cyanophoraceae</taxon>
        <taxon>Cyanophora</taxon>
    </lineage>
</organism>
<dbReference type="HAMAP" id="MF_00270">
    <property type="entry name" value="Ribosomal_bS18"/>
    <property type="match status" value="1"/>
</dbReference>
<protein>
    <recommendedName>
        <fullName evidence="6">Small ribosomal subunit protein bS18c</fullName>
    </recommendedName>
</protein>
<dbReference type="InterPro" id="IPR036870">
    <property type="entry name" value="Ribosomal_bS18_sf"/>
</dbReference>
<dbReference type="PROSITE" id="PS00057">
    <property type="entry name" value="RIBOSOMAL_S18"/>
    <property type="match status" value="1"/>
</dbReference>
<dbReference type="NCBIfam" id="TIGR00165">
    <property type="entry name" value="S18"/>
    <property type="match status" value="1"/>
</dbReference>
<evidence type="ECO:0000256" key="7">
    <source>
        <dbReference type="RuleBase" id="RU003910"/>
    </source>
</evidence>
<keyword evidence="3" id="KW-0694">RNA-binding</keyword>
<accession>A0A097PB67</accession>
<evidence type="ECO:0000256" key="5">
    <source>
        <dbReference type="ARBA" id="ARBA00023274"/>
    </source>
</evidence>
<keyword evidence="4 7" id="KW-0689">Ribosomal protein</keyword>
<evidence type="ECO:0000256" key="2">
    <source>
        <dbReference type="ARBA" id="ARBA00022730"/>
    </source>
</evidence>
<dbReference type="Pfam" id="PF01084">
    <property type="entry name" value="Ribosomal_S18"/>
    <property type="match status" value="1"/>
</dbReference>
<geneLocation type="plastid" evidence="8"/>
<keyword evidence="5 7" id="KW-0687">Ribonucleoprotein</keyword>
<dbReference type="FunFam" id="4.10.640.10:FF:000002">
    <property type="entry name" value="30S ribosomal protein S18, chloroplastic"/>
    <property type="match status" value="1"/>
</dbReference>
<dbReference type="SUPFAM" id="SSF46911">
    <property type="entry name" value="Ribosomal protein S18"/>
    <property type="match status" value="1"/>
</dbReference>
<reference evidence="8" key="1">
    <citation type="journal article" date="2014" name="Mol. Phylogenet. Evol.">
        <title>Nucleotide substitution analyses of the glaucophyte Cyanophora suggest an ancestrally lower mutation rate in plastid vs mitochondrial DNA for the Archaeplastida.</title>
        <authorList>
            <person name="Smith D.R."/>
            <person name="Jackson C.J."/>
            <person name="Reyes-Prieto A."/>
        </authorList>
    </citation>
    <scope>NUCLEOTIDE SEQUENCE</scope>
    <source>
        <strain evidence="8">NIES-763</strain>
    </source>
</reference>
<sequence>MSVYRRRLSPLKPNQVIDYQDVELLRTFITDQGKILPRRVTGLTAKQQRSVTKAIKQARVLALLPFVNRES</sequence>
<dbReference type="Gene3D" id="4.10.640.10">
    <property type="entry name" value="Ribosomal protein S18"/>
    <property type="match status" value="1"/>
</dbReference>
<evidence type="ECO:0000256" key="6">
    <source>
        <dbReference type="ARBA" id="ARBA00035266"/>
    </source>
</evidence>
<name>A0A097PB67_CYAPA</name>
<dbReference type="GO" id="GO:0006412">
    <property type="term" value="P:translation"/>
    <property type="evidence" value="ECO:0007669"/>
    <property type="project" value="InterPro"/>
</dbReference>
<evidence type="ECO:0000256" key="1">
    <source>
        <dbReference type="ARBA" id="ARBA00005589"/>
    </source>
</evidence>
<dbReference type="InterPro" id="IPR001648">
    <property type="entry name" value="Ribosomal_bS18"/>
</dbReference>
<keyword evidence="8" id="KW-0934">Plastid</keyword>
<gene>
    <name evidence="8" type="primary">rps18</name>
</gene>
<dbReference type="GO" id="GO:0070181">
    <property type="term" value="F:small ribosomal subunit rRNA binding"/>
    <property type="evidence" value="ECO:0007669"/>
    <property type="project" value="TreeGrafter"/>
</dbReference>
<dbReference type="PANTHER" id="PTHR13479">
    <property type="entry name" value="30S RIBOSOMAL PROTEIN S18"/>
    <property type="match status" value="1"/>
</dbReference>
<dbReference type="GO" id="GO:0022627">
    <property type="term" value="C:cytosolic small ribosomal subunit"/>
    <property type="evidence" value="ECO:0007669"/>
    <property type="project" value="TreeGrafter"/>
</dbReference>
<evidence type="ECO:0000256" key="4">
    <source>
        <dbReference type="ARBA" id="ARBA00022980"/>
    </source>
</evidence>
<reference evidence="8" key="2">
    <citation type="submission" date="2014-07" db="EMBL/GenBank/DDBJ databases">
        <authorList>
            <person name="David S.R."/>
            <person name="Jackson C.J."/>
            <person name="Adrian R.-P."/>
        </authorList>
    </citation>
    <scope>NUCLEOTIDE SEQUENCE</scope>
    <source>
        <strain evidence="8">NIES-763</strain>
    </source>
</reference>
<proteinExistence type="inferred from homology"/>
<dbReference type="InterPro" id="IPR018275">
    <property type="entry name" value="Ribosomal_bS18_CS"/>
</dbReference>
<comment type="similarity">
    <text evidence="1 7">Belongs to the bacterial ribosomal protein bS18 family.</text>
</comment>
<dbReference type="GO" id="GO:0003735">
    <property type="term" value="F:structural constituent of ribosome"/>
    <property type="evidence" value="ECO:0007669"/>
    <property type="project" value="InterPro"/>
</dbReference>
<dbReference type="AlphaFoldDB" id="A0A097PB67"/>